<dbReference type="AlphaFoldDB" id="A0A8S0PLE7"/>
<dbReference type="Pfam" id="PF09713">
    <property type="entry name" value="A_thal_3526"/>
    <property type="match status" value="1"/>
</dbReference>
<accession>A0A8S0PLE7</accession>
<dbReference type="Proteomes" id="UP000594638">
    <property type="component" value="Unassembled WGS sequence"/>
</dbReference>
<name>A0A8S0PLE7_OLEEU</name>
<dbReference type="NCBIfam" id="TIGR01589">
    <property type="entry name" value="A_thal_3526"/>
    <property type="match status" value="1"/>
</dbReference>
<dbReference type="PANTHER" id="PTHR31871">
    <property type="entry name" value="OS02G0137100 PROTEIN"/>
    <property type="match status" value="1"/>
</dbReference>
<evidence type="ECO:0000313" key="2">
    <source>
        <dbReference type="Proteomes" id="UP000594638"/>
    </source>
</evidence>
<dbReference type="OrthoDB" id="1620396at2759"/>
<dbReference type="PANTHER" id="PTHR31871:SF1">
    <property type="entry name" value="HISTIDINE-TRNA LIGASE"/>
    <property type="match status" value="1"/>
</dbReference>
<dbReference type="EMBL" id="CACTIH010000082">
    <property type="protein sequence ID" value="CAA2952338.1"/>
    <property type="molecule type" value="Genomic_DNA"/>
</dbReference>
<keyword evidence="2" id="KW-1185">Reference proteome</keyword>
<comment type="caution">
    <text evidence="1">The sequence shown here is derived from an EMBL/GenBank/DDBJ whole genome shotgun (WGS) entry which is preliminary data.</text>
</comment>
<dbReference type="Gramene" id="OE9A085114T7">
    <property type="protein sequence ID" value="OE9A085114C7"/>
    <property type="gene ID" value="OE9A085114"/>
</dbReference>
<evidence type="ECO:0000313" key="1">
    <source>
        <dbReference type="EMBL" id="CAA2952338.1"/>
    </source>
</evidence>
<gene>
    <name evidence="1" type="ORF">OLEA9_A085114</name>
</gene>
<organism evidence="1 2">
    <name type="scientific">Olea europaea subsp. europaea</name>
    <dbReference type="NCBI Taxonomy" id="158383"/>
    <lineage>
        <taxon>Eukaryota</taxon>
        <taxon>Viridiplantae</taxon>
        <taxon>Streptophyta</taxon>
        <taxon>Embryophyta</taxon>
        <taxon>Tracheophyta</taxon>
        <taxon>Spermatophyta</taxon>
        <taxon>Magnoliopsida</taxon>
        <taxon>eudicotyledons</taxon>
        <taxon>Gunneridae</taxon>
        <taxon>Pentapetalae</taxon>
        <taxon>asterids</taxon>
        <taxon>lamiids</taxon>
        <taxon>Lamiales</taxon>
        <taxon>Oleaceae</taxon>
        <taxon>Oleeae</taxon>
        <taxon>Olea</taxon>
    </lineage>
</organism>
<reference evidence="1 2" key="1">
    <citation type="submission" date="2019-12" db="EMBL/GenBank/DDBJ databases">
        <authorList>
            <person name="Alioto T."/>
            <person name="Alioto T."/>
            <person name="Gomez Garrido J."/>
        </authorList>
    </citation>
    <scope>NUCLEOTIDE SEQUENCE [LARGE SCALE GENOMIC DNA]</scope>
</reference>
<dbReference type="InterPro" id="IPR006476">
    <property type="entry name" value="CHP01589_pln"/>
</dbReference>
<proteinExistence type="predicted"/>
<protein>
    <submittedName>
        <fullName evidence="1">Uncharacterized protein</fullName>
    </submittedName>
</protein>
<sequence>MSTGELRKVSVQDIQQVQDLIERCLQLYMSQKEVVSTLLDHAKIEPGFTELVWQKLKAENQEFFQAYNLRLLLKDHILRFNDLLERHVELIHQICPTEVSPVPFSNESQIHPMHNNSEYHAPELGPSLRQDNMYQAIFTVPDAYTNVASGTTLQPQVQVVANRAAYTGKIDISENMLLAQSSDAEWTQAMNGEIIKSEGEHAGDSLFMFGAERNIQETRKNIVDASVSPFSSVDSVSQPMNETILDPEVSSFGFLGQIPRNLSLSDLTADFSNSTDILESYSRSPFLGTDTIFMDPSVLGEYQDIERLNTISEGLNYEDFGSD</sequence>